<dbReference type="EMBL" id="CP038033">
    <property type="protein sequence ID" value="QBQ53792.1"/>
    <property type="molecule type" value="Genomic_DNA"/>
</dbReference>
<evidence type="ECO:0000256" key="6">
    <source>
        <dbReference type="ARBA" id="ARBA00022692"/>
    </source>
</evidence>
<reference evidence="14 15" key="1">
    <citation type="submission" date="2019-03" db="EMBL/GenBank/DDBJ databases">
        <title>The genome sequence of Nitrosococcus wardiae strain D1FHST reveals the archetypal metabolic capacity of ammonia-oxidizing Gammaproteobacteria.</title>
        <authorList>
            <person name="Wang L."/>
            <person name="Lim C.K."/>
            <person name="Hanson T.E."/>
            <person name="Dang H."/>
            <person name="Klotz M.G."/>
        </authorList>
    </citation>
    <scope>NUCLEOTIDE SEQUENCE [LARGE SCALE GENOMIC DNA]</scope>
    <source>
        <strain evidence="14 15">D1FHS</strain>
    </source>
</reference>
<evidence type="ECO:0000256" key="10">
    <source>
        <dbReference type="ARBA" id="ARBA00023136"/>
    </source>
</evidence>
<dbReference type="GO" id="GO:0005886">
    <property type="term" value="C:plasma membrane"/>
    <property type="evidence" value="ECO:0007669"/>
    <property type="project" value="UniProtKB-SubCell"/>
</dbReference>
<evidence type="ECO:0000256" key="11">
    <source>
        <dbReference type="ARBA" id="ARBA00023310"/>
    </source>
</evidence>
<dbReference type="Pfam" id="PF00119">
    <property type="entry name" value="ATP-synt_A"/>
    <property type="match status" value="1"/>
</dbReference>
<dbReference type="GO" id="GO:0042777">
    <property type="term" value="P:proton motive force-driven plasma membrane ATP synthesis"/>
    <property type="evidence" value="ECO:0007669"/>
    <property type="project" value="TreeGrafter"/>
</dbReference>
<dbReference type="AlphaFoldDB" id="A0A4P7BZ49"/>
<keyword evidence="6 12" id="KW-0812">Transmembrane</keyword>
<dbReference type="NCBIfam" id="NF004477">
    <property type="entry name" value="PRK05815.1-1"/>
    <property type="match status" value="1"/>
</dbReference>
<evidence type="ECO:0000256" key="12">
    <source>
        <dbReference type="HAMAP-Rule" id="MF_01393"/>
    </source>
</evidence>
<keyword evidence="8 12" id="KW-1133">Transmembrane helix</keyword>
<evidence type="ECO:0000256" key="7">
    <source>
        <dbReference type="ARBA" id="ARBA00022781"/>
    </source>
</evidence>
<dbReference type="InterPro" id="IPR000568">
    <property type="entry name" value="ATP_synth_F0_asu"/>
</dbReference>
<dbReference type="FunFam" id="1.20.120.220:FF:000002">
    <property type="entry name" value="ATP synthase subunit a"/>
    <property type="match status" value="1"/>
</dbReference>
<dbReference type="GO" id="GO:0046933">
    <property type="term" value="F:proton-transporting ATP synthase activity, rotational mechanism"/>
    <property type="evidence" value="ECO:0007669"/>
    <property type="project" value="UniProtKB-UniRule"/>
</dbReference>
<dbReference type="InterPro" id="IPR035908">
    <property type="entry name" value="F0_ATP_A_sf"/>
</dbReference>
<evidence type="ECO:0000256" key="2">
    <source>
        <dbReference type="ARBA" id="ARBA00006810"/>
    </source>
</evidence>
<organism evidence="14 15">
    <name type="scientific">Nitrosococcus wardiae</name>
    <dbReference type="NCBI Taxonomy" id="1814290"/>
    <lineage>
        <taxon>Bacteria</taxon>
        <taxon>Pseudomonadati</taxon>
        <taxon>Pseudomonadota</taxon>
        <taxon>Gammaproteobacteria</taxon>
        <taxon>Chromatiales</taxon>
        <taxon>Chromatiaceae</taxon>
        <taxon>Nitrosococcus</taxon>
    </lineage>
</organism>
<sequence>MSAESNPVEYINHHLTNLCIGQCESMGFWSFKLDTLFISLGLAALLVYASYRIGRNLNLSEPGGMQNVLEAVVEFVDQQVKDIFPGRNPLIGPLAITIFLWVFLMNAMDLIPVDLLPKLAEVMGIHSLKVVPTTELDTTFALALTVFALIVYYNVKIKGPFGYFKQFLFHPFGKYLVPVNLVMTTIEEVAKPVSLGLRLFGNMFAGELIFLLIALLSLAGFGAAWVPQIMLDTLWAIFHILVITLQAFIFMLLTIVYLGMAHTEEEH</sequence>
<dbReference type="Proteomes" id="UP000294325">
    <property type="component" value="Chromosome"/>
</dbReference>
<evidence type="ECO:0000256" key="8">
    <source>
        <dbReference type="ARBA" id="ARBA00022989"/>
    </source>
</evidence>
<keyword evidence="15" id="KW-1185">Reference proteome</keyword>
<dbReference type="CDD" id="cd00310">
    <property type="entry name" value="ATP-synt_Fo_a_6"/>
    <property type="match status" value="1"/>
</dbReference>
<dbReference type="PANTHER" id="PTHR42823:SF3">
    <property type="entry name" value="ATP SYNTHASE SUBUNIT A, CHLOROPLASTIC"/>
    <property type="match status" value="1"/>
</dbReference>
<evidence type="ECO:0000256" key="13">
    <source>
        <dbReference type="RuleBase" id="RU000483"/>
    </source>
</evidence>
<keyword evidence="9 12" id="KW-0406">Ion transport</keyword>
<feature type="transmembrane region" description="Helical" evidence="12">
    <location>
        <begin position="208"/>
        <end position="227"/>
    </location>
</feature>
<comment type="subcellular location">
    <subcellularLocation>
        <location evidence="12 13">Cell membrane</location>
        <topology evidence="12 13">Multi-pass membrane protein</topology>
    </subcellularLocation>
    <subcellularLocation>
        <location evidence="1">Membrane</location>
        <topology evidence="1">Multi-pass membrane protein</topology>
    </subcellularLocation>
</comment>
<evidence type="ECO:0000256" key="4">
    <source>
        <dbReference type="ARBA" id="ARBA00022475"/>
    </source>
</evidence>
<keyword evidence="4 12" id="KW-1003">Cell membrane</keyword>
<feature type="transmembrane region" description="Helical" evidence="12">
    <location>
        <begin position="138"/>
        <end position="155"/>
    </location>
</feature>
<feature type="transmembrane region" description="Helical" evidence="12">
    <location>
        <begin position="35"/>
        <end position="51"/>
    </location>
</feature>
<keyword evidence="5 12" id="KW-0138">CF(0)</keyword>
<dbReference type="PRINTS" id="PR00123">
    <property type="entry name" value="ATPASEA"/>
</dbReference>
<keyword evidence="3 12" id="KW-0813">Transport</keyword>
<evidence type="ECO:0000256" key="1">
    <source>
        <dbReference type="ARBA" id="ARBA00004141"/>
    </source>
</evidence>
<keyword evidence="10 12" id="KW-0472">Membrane</keyword>
<dbReference type="OrthoDB" id="9789241at2"/>
<feature type="transmembrane region" description="Helical" evidence="12">
    <location>
        <begin position="233"/>
        <end position="258"/>
    </location>
</feature>
<keyword evidence="7 12" id="KW-0375">Hydrogen ion transport</keyword>
<evidence type="ECO:0000256" key="5">
    <source>
        <dbReference type="ARBA" id="ARBA00022547"/>
    </source>
</evidence>
<comment type="function">
    <text evidence="12 13">Key component of the proton channel; it plays a direct role in the translocation of protons across the membrane.</text>
</comment>
<comment type="similarity">
    <text evidence="2 12 13">Belongs to the ATPase A chain family.</text>
</comment>
<accession>A0A4P7BZ49</accession>
<dbReference type="KEGG" id="nwr:E3U44_04155"/>
<name>A0A4P7BZ49_9GAMM</name>
<dbReference type="SUPFAM" id="SSF81336">
    <property type="entry name" value="F1F0 ATP synthase subunit A"/>
    <property type="match status" value="1"/>
</dbReference>
<dbReference type="InterPro" id="IPR045082">
    <property type="entry name" value="ATP_syn_F0_a_bact/chloroplast"/>
</dbReference>
<protein>
    <recommendedName>
        <fullName evidence="12 13">ATP synthase subunit a</fullName>
    </recommendedName>
    <alternativeName>
        <fullName evidence="12">ATP synthase F0 sector subunit a</fullName>
    </alternativeName>
    <alternativeName>
        <fullName evidence="12">F-ATPase subunit 6</fullName>
    </alternativeName>
</protein>
<dbReference type="PANTHER" id="PTHR42823">
    <property type="entry name" value="ATP SYNTHASE SUBUNIT A, CHLOROPLASTIC"/>
    <property type="match status" value="1"/>
</dbReference>
<evidence type="ECO:0000256" key="9">
    <source>
        <dbReference type="ARBA" id="ARBA00023065"/>
    </source>
</evidence>
<gene>
    <name evidence="12 14" type="primary">atpB</name>
    <name evidence="14" type="ORF">E3U44_04155</name>
</gene>
<dbReference type="GO" id="GO:0045259">
    <property type="term" value="C:proton-transporting ATP synthase complex"/>
    <property type="evidence" value="ECO:0007669"/>
    <property type="project" value="UniProtKB-KW"/>
</dbReference>
<dbReference type="Gene3D" id="1.20.120.220">
    <property type="entry name" value="ATP synthase, F0 complex, subunit A"/>
    <property type="match status" value="1"/>
</dbReference>
<evidence type="ECO:0000256" key="3">
    <source>
        <dbReference type="ARBA" id="ARBA00022448"/>
    </source>
</evidence>
<evidence type="ECO:0000313" key="14">
    <source>
        <dbReference type="EMBL" id="QBQ53792.1"/>
    </source>
</evidence>
<proteinExistence type="inferred from homology"/>
<keyword evidence="11 12" id="KW-0066">ATP synthesis</keyword>
<dbReference type="NCBIfam" id="TIGR01131">
    <property type="entry name" value="ATP_synt_6_or_A"/>
    <property type="match status" value="1"/>
</dbReference>
<dbReference type="PROSITE" id="PS00449">
    <property type="entry name" value="ATPASE_A"/>
    <property type="match status" value="1"/>
</dbReference>
<evidence type="ECO:0000313" key="15">
    <source>
        <dbReference type="Proteomes" id="UP000294325"/>
    </source>
</evidence>
<dbReference type="RefSeq" id="WP_134356802.1">
    <property type="nucleotide sequence ID" value="NZ_CP038033.1"/>
</dbReference>
<dbReference type="HAMAP" id="MF_01393">
    <property type="entry name" value="ATP_synth_a_bact"/>
    <property type="match status" value="1"/>
</dbReference>
<feature type="transmembrane region" description="Helical" evidence="12">
    <location>
        <begin position="90"/>
        <end position="108"/>
    </location>
</feature>
<dbReference type="InterPro" id="IPR023011">
    <property type="entry name" value="ATP_synth_F0_asu_AS"/>
</dbReference>